<accession>A0ABP9QP65</accession>
<dbReference type="InterPro" id="IPR036661">
    <property type="entry name" value="Luciferase-like_sf"/>
</dbReference>
<reference evidence="7" key="1">
    <citation type="journal article" date="2019" name="Int. J. Syst. Evol. Microbiol.">
        <title>The Global Catalogue of Microorganisms (GCM) 10K type strain sequencing project: providing services to taxonomists for standard genome sequencing and annotation.</title>
        <authorList>
            <consortium name="The Broad Institute Genomics Platform"/>
            <consortium name="The Broad Institute Genome Sequencing Center for Infectious Disease"/>
            <person name="Wu L."/>
            <person name="Ma J."/>
        </authorList>
    </citation>
    <scope>NUCLEOTIDE SEQUENCE [LARGE SCALE GENOMIC DNA]</scope>
    <source>
        <strain evidence="7">JCM 18303</strain>
    </source>
</reference>
<organism evidence="6 7">
    <name type="scientific">Pseudonocardia eucalypti</name>
    <dbReference type="NCBI Taxonomy" id="648755"/>
    <lineage>
        <taxon>Bacteria</taxon>
        <taxon>Bacillati</taxon>
        <taxon>Actinomycetota</taxon>
        <taxon>Actinomycetes</taxon>
        <taxon>Pseudonocardiales</taxon>
        <taxon>Pseudonocardiaceae</taxon>
        <taxon>Pseudonocardia</taxon>
    </lineage>
</organism>
<dbReference type="SUPFAM" id="SSF51679">
    <property type="entry name" value="Bacterial luciferase-like"/>
    <property type="match status" value="1"/>
</dbReference>
<dbReference type="PANTHER" id="PTHR42847">
    <property type="entry name" value="ALKANESULFONATE MONOOXYGENASE"/>
    <property type="match status" value="1"/>
</dbReference>
<evidence type="ECO:0000313" key="7">
    <source>
        <dbReference type="Proteomes" id="UP001428817"/>
    </source>
</evidence>
<dbReference type="InterPro" id="IPR019921">
    <property type="entry name" value="Lucif-like_OxRdtase_Rv2161c"/>
</dbReference>
<dbReference type="Proteomes" id="UP001428817">
    <property type="component" value="Unassembled WGS sequence"/>
</dbReference>
<name>A0ABP9QP65_9PSEU</name>
<dbReference type="InterPro" id="IPR050172">
    <property type="entry name" value="SsuD_RutA_monooxygenase"/>
</dbReference>
<dbReference type="Gene3D" id="3.20.20.30">
    <property type="entry name" value="Luciferase-like domain"/>
    <property type="match status" value="1"/>
</dbReference>
<sequence length="301" mass="32932">MTRFWMQLPQGGWVASRENVRVYAMLTEELGLHGLWVGDHIVIPPGYQSQYPYAASHPVPADRPFLDSYTTLAYVAGCTQRVRIAVTAAVAPYRHPLLHAKMAATLDHLSGGRLEIAFGAGWLREEFEALGADFAHRGAVTDETIEAMCALWSGEPTAYQGEHIKFDTVQCLPRPTQLPRPPLWIGGGGPRLARRMRRFGAGWLGPDLPLPDFLDTAAALRDQVGDAPVSAKVWLLDSVAEDSDELAISVLGPPRLDVLRKLAAAGVGDIRLDLSRLPSADRPRHIHAFARAVRKEGLLDG</sequence>
<evidence type="ECO:0000256" key="2">
    <source>
        <dbReference type="ARBA" id="ARBA00022643"/>
    </source>
</evidence>
<keyword evidence="2" id="KW-0288">FMN</keyword>
<dbReference type="NCBIfam" id="TIGR03619">
    <property type="entry name" value="F420_Rv2161c"/>
    <property type="match status" value="1"/>
</dbReference>
<evidence type="ECO:0000256" key="3">
    <source>
        <dbReference type="ARBA" id="ARBA00023002"/>
    </source>
</evidence>
<keyword evidence="4" id="KW-0503">Monooxygenase</keyword>
<dbReference type="EMBL" id="BAABJP010000030">
    <property type="protein sequence ID" value="GAA5165198.1"/>
    <property type="molecule type" value="Genomic_DNA"/>
</dbReference>
<dbReference type="InterPro" id="IPR011251">
    <property type="entry name" value="Luciferase-like_dom"/>
</dbReference>
<evidence type="ECO:0000256" key="1">
    <source>
        <dbReference type="ARBA" id="ARBA00022630"/>
    </source>
</evidence>
<protein>
    <recommendedName>
        <fullName evidence="5">Luciferase-like domain-containing protein</fullName>
    </recommendedName>
</protein>
<keyword evidence="1" id="KW-0285">Flavoprotein</keyword>
<evidence type="ECO:0000313" key="6">
    <source>
        <dbReference type="EMBL" id="GAA5165198.1"/>
    </source>
</evidence>
<dbReference type="PANTHER" id="PTHR42847:SF4">
    <property type="entry name" value="ALKANESULFONATE MONOOXYGENASE-RELATED"/>
    <property type="match status" value="1"/>
</dbReference>
<evidence type="ECO:0000259" key="5">
    <source>
        <dbReference type="Pfam" id="PF00296"/>
    </source>
</evidence>
<comment type="caution">
    <text evidence="6">The sequence shown here is derived from an EMBL/GenBank/DDBJ whole genome shotgun (WGS) entry which is preliminary data.</text>
</comment>
<proteinExistence type="predicted"/>
<gene>
    <name evidence="6" type="ORF">GCM10023321_54920</name>
</gene>
<dbReference type="RefSeq" id="WP_185062566.1">
    <property type="nucleotide sequence ID" value="NZ_BAABJP010000030.1"/>
</dbReference>
<dbReference type="Pfam" id="PF00296">
    <property type="entry name" value="Bac_luciferase"/>
    <property type="match status" value="1"/>
</dbReference>
<keyword evidence="7" id="KW-1185">Reference proteome</keyword>
<evidence type="ECO:0000256" key="4">
    <source>
        <dbReference type="ARBA" id="ARBA00023033"/>
    </source>
</evidence>
<keyword evidence="3" id="KW-0560">Oxidoreductase</keyword>
<feature type="domain" description="Luciferase-like" evidence="5">
    <location>
        <begin position="15"/>
        <end position="222"/>
    </location>
</feature>